<dbReference type="PANTHER" id="PTHR13246">
    <property type="entry name" value="ENDO BETA N-ACETYLGLUCOSAMINIDASE"/>
    <property type="match status" value="1"/>
</dbReference>
<evidence type="ECO:0000313" key="4">
    <source>
        <dbReference type="Proteomes" id="UP000027361"/>
    </source>
</evidence>
<dbReference type="GO" id="GO:0033925">
    <property type="term" value="F:mannosyl-glycoprotein endo-beta-N-acetylglucosaminidase activity"/>
    <property type="evidence" value="ECO:0007669"/>
    <property type="project" value="UniProtKB-EC"/>
</dbReference>
<keyword evidence="4" id="KW-1185">Reference proteome</keyword>
<proteinExistence type="predicted"/>
<feature type="region of interest" description="Disordered" evidence="1">
    <location>
        <begin position="566"/>
        <end position="594"/>
    </location>
</feature>
<dbReference type="GeneID" id="25267096"/>
<dbReference type="InterPro" id="IPR005201">
    <property type="entry name" value="TIM_ENGase"/>
</dbReference>
<dbReference type="Proteomes" id="UP000027361">
    <property type="component" value="Unassembled WGS sequence"/>
</dbReference>
<keyword evidence="3" id="KW-0378">Hydrolase</keyword>
<dbReference type="InParanoid" id="A0A066WH12"/>
<dbReference type="RefSeq" id="XP_013246121.1">
    <property type="nucleotide sequence ID" value="XM_013390667.1"/>
</dbReference>
<dbReference type="Gene3D" id="3.20.20.80">
    <property type="entry name" value="Glycosidases"/>
    <property type="match status" value="1"/>
</dbReference>
<reference evidence="3 4" key="1">
    <citation type="submission" date="2014-05" db="EMBL/GenBank/DDBJ databases">
        <title>Draft genome sequence of a rare smut relative, Tilletiaria anomala UBC 951.</title>
        <authorList>
            <consortium name="DOE Joint Genome Institute"/>
            <person name="Toome M."/>
            <person name="Kuo A."/>
            <person name="Henrissat B."/>
            <person name="Lipzen A."/>
            <person name="Tritt A."/>
            <person name="Yoshinaga Y."/>
            <person name="Zane M."/>
            <person name="Barry K."/>
            <person name="Grigoriev I.V."/>
            <person name="Spatafora J.W."/>
            <person name="Aimea M.C."/>
        </authorList>
    </citation>
    <scope>NUCLEOTIDE SEQUENCE [LARGE SCALE GENOMIC DNA]</scope>
    <source>
        <strain evidence="3 4">UBC 951</strain>
    </source>
</reference>
<comment type="caution">
    <text evidence="3">The sequence shown here is derived from an EMBL/GenBank/DDBJ whole genome shotgun (WGS) entry which is preliminary data.</text>
</comment>
<dbReference type="GO" id="GO:0005829">
    <property type="term" value="C:cytosol"/>
    <property type="evidence" value="ECO:0007669"/>
    <property type="project" value="UniProtKB-SubCell"/>
</dbReference>
<feature type="domain" description="Cytosolic endo-beta-N-acetylglucosaminidase TIM barrel" evidence="2">
    <location>
        <begin position="120"/>
        <end position="529"/>
    </location>
</feature>
<gene>
    <name evidence="3" type="ORF">K437DRAFT_292460</name>
</gene>
<dbReference type="InterPro" id="IPR032979">
    <property type="entry name" value="ENGase"/>
</dbReference>
<dbReference type="STRING" id="1037660.A0A066WH12"/>
<sequence length="862" mass="96170">MPASLDLDAGPGDLDCLSAPLRPDVDPDMLPEPSYFTELQLLDCWADLRQQTAGATGASAISQDVAHPILNDKRGQFGLLDVEDMNELCDSSLKVGHEEGAEDDFRPKLMVCHDHKGGYKEQPDAQCYTFEHWQLADYFVYFSHHRVTVPPPAWIEAAHRHGTKILGTLIFEWKESIAELSLLLRGPECEHIPLLGPSCINHRSVANDTAAAALLFSPHFADVLITLALQRGFDGYLINVEVPLDLGFQCSGEPWPWWVRSRVRHIEMQKNATRLRAWVAYLRFEGRRRVGIANARKSERAAGRNRRRESWHVAWYDSVTIDGELAWQDALTPANQAFFEVADSIFTNYTWVRPPEALPPGQFPQSVHSYTGAPQDGGFHPALVASARLAEQMRRARSDVFVGIDVFGRNCCGGMDCWKSLEMIMPHRTRERDEAPPAGLSVALFAPGWTWEHDEPADQPGHRSWEDWWNEDQQFWRQRQRQRKEQTPGDAFALSRYFPPRVWELDYHFFLIGAQSFYTNFAMGSGCKWFVRGACVRDWSEERLDATVSGWTDVAASMPQPHWLLQDPVSSTSAPSPQVAGPDSRGLDMETTTSDAWSGNTCIRVRVRLSKSRSGVNGRAGVFIPFFRLRLTEATPAGLADHVEGLMVQITAVIKKQDSAASSAWTVRPHLRAAGASEVHEAGPAGAQPDAARVASLGWRGTEAWFRWPQTAEEAELGVLVARDHELLQEREEDEAATVNFFVGALCLRSKAAAERQQKEAVISVQTAAAAPVQEARDSGTVSISSAASSSSNRGFAILEWADFAPDAPFYELFTRRSPEAGGAREDQEQWLCTATREYGRTEVVLSSERTAGREVVVRSLF</sequence>
<name>A0A066WH12_TILAU</name>
<dbReference type="OrthoDB" id="284473at2759"/>
<dbReference type="PANTHER" id="PTHR13246:SF1">
    <property type="entry name" value="CYTOSOLIC ENDO-BETA-N-ACETYLGLUCOSAMINIDASE"/>
    <property type="match status" value="1"/>
</dbReference>
<evidence type="ECO:0000256" key="1">
    <source>
        <dbReference type="SAM" id="MobiDB-lite"/>
    </source>
</evidence>
<organism evidence="3 4">
    <name type="scientific">Tilletiaria anomala (strain ATCC 24038 / CBS 436.72 / UBC 951)</name>
    <dbReference type="NCBI Taxonomy" id="1037660"/>
    <lineage>
        <taxon>Eukaryota</taxon>
        <taxon>Fungi</taxon>
        <taxon>Dikarya</taxon>
        <taxon>Basidiomycota</taxon>
        <taxon>Ustilaginomycotina</taxon>
        <taxon>Exobasidiomycetes</taxon>
        <taxon>Georgefischeriales</taxon>
        <taxon>Tilletiariaceae</taxon>
        <taxon>Tilletiaria</taxon>
    </lineage>
</organism>
<dbReference type="Pfam" id="PF03644">
    <property type="entry name" value="Glyco_hydro_85"/>
    <property type="match status" value="1"/>
</dbReference>
<accession>A0A066WH12</accession>
<dbReference type="AlphaFoldDB" id="A0A066WH12"/>
<protein>
    <submittedName>
        <fullName evidence="3">Glycoside hydrolase family 85 protein</fullName>
    </submittedName>
</protein>
<dbReference type="HOGENOM" id="CLU_016511_0_0_1"/>
<dbReference type="EMBL" id="JMSN01000003">
    <property type="protein sequence ID" value="KDN53282.1"/>
    <property type="molecule type" value="Genomic_DNA"/>
</dbReference>
<dbReference type="Gene3D" id="2.60.120.260">
    <property type="entry name" value="Galactose-binding domain-like"/>
    <property type="match status" value="1"/>
</dbReference>
<evidence type="ECO:0000259" key="2">
    <source>
        <dbReference type="Pfam" id="PF03644"/>
    </source>
</evidence>
<evidence type="ECO:0000313" key="3">
    <source>
        <dbReference type="EMBL" id="KDN53282.1"/>
    </source>
</evidence>